<comment type="caution">
    <text evidence="3">The sequence shown here is derived from an EMBL/GenBank/DDBJ whole genome shotgun (WGS) entry which is preliminary data.</text>
</comment>
<dbReference type="Pfam" id="PF04186">
    <property type="entry name" value="FxsA"/>
    <property type="match status" value="1"/>
</dbReference>
<protein>
    <submittedName>
        <fullName evidence="3">Membrane protein FxsA</fullName>
    </submittedName>
</protein>
<evidence type="ECO:0000313" key="3">
    <source>
        <dbReference type="EMBL" id="GHA12930.1"/>
    </source>
</evidence>
<proteinExistence type="predicted"/>
<reference evidence="3" key="2">
    <citation type="submission" date="2020-09" db="EMBL/GenBank/DDBJ databases">
        <authorList>
            <person name="Sun Q."/>
            <person name="Kim S."/>
        </authorList>
    </citation>
    <scope>NUCLEOTIDE SEQUENCE</scope>
    <source>
        <strain evidence="3">KCTC 12711</strain>
    </source>
</reference>
<dbReference type="EMBL" id="BMXA01000004">
    <property type="protein sequence ID" value="GHA12930.1"/>
    <property type="molecule type" value="Genomic_DNA"/>
</dbReference>
<dbReference type="InterPro" id="IPR007313">
    <property type="entry name" value="FxsA"/>
</dbReference>
<dbReference type="NCBIfam" id="NF008528">
    <property type="entry name" value="PRK11463.1-2"/>
    <property type="match status" value="1"/>
</dbReference>
<feature type="compositionally biased region" description="Acidic residues" evidence="1">
    <location>
        <begin position="142"/>
        <end position="151"/>
    </location>
</feature>
<sequence length="151" mass="16041">MPILEISLLIRVAGHIGILNTAAFALFTAVLGAYLVKQQGIATLAKLQQEANAGRVPARQIVEGVALLIAGAVLLTPGFITDAIGFALLIPPVRMALINVVAQKVFANGQVVYSYTSYQDTTNQDTRQQGSRSVNGTVIDGEYTDAPDEEK</sequence>
<evidence type="ECO:0000313" key="4">
    <source>
        <dbReference type="Proteomes" id="UP000614811"/>
    </source>
</evidence>
<dbReference type="Proteomes" id="UP000614811">
    <property type="component" value="Unassembled WGS sequence"/>
</dbReference>
<keyword evidence="2" id="KW-1133">Transmembrane helix</keyword>
<evidence type="ECO:0000256" key="1">
    <source>
        <dbReference type="SAM" id="MobiDB-lite"/>
    </source>
</evidence>
<dbReference type="AlphaFoldDB" id="A0A918RVT9"/>
<accession>A0A918RVT9</accession>
<keyword evidence="4" id="KW-1185">Reference proteome</keyword>
<feature type="transmembrane region" description="Helical" evidence="2">
    <location>
        <begin position="12"/>
        <end position="36"/>
    </location>
</feature>
<feature type="transmembrane region" description="Helical" evidence="2">
    <location>
        <begin position="65"/>
        <end position="90"/>
    </location>
</feature>
<name>A0A918RVT9_9GAMM</name>
<evidence type="ECO:0000256" key="2">
    <source>
        <dbReference type="SAM" id="Phobius"/>
    </source>
</evidence>
<organism evidence="3 4">
    <name type="scientific">Arenicella chitinivorans</name>
    <dbReference type="NCBI Taxonomy" id="1329800"/>
    <lineage>
        <taxon>Bacteria</taxon>
        <taxon>Pseudomonadati</taxon>
        <taxon>Pseudomonadota</taxon>
        <taxon>Gammaproteobacteria</taxon>
        <taxon>Arenicellales</taxon>
        <taxon>Arenicellaceae</taxon>
        <taxon>Arenicella</taxon>
    </lineage>
</organism>
<gene>
    <name evidence="3" type="primary">fxsA</name>
    <name evidence="3" type="ORF">GCM10008090_23270</name>
</gene>
<dbReference type="GO" id="GO:0016020">
    <property type="term" value="C:membrane"/>
    <property type="evidence" value="ECO:0007669"/>
    <property type="project" value="InterPro"/>
</dbReference>
<dbReference type="PANTHER" id="PTHR35335">
    <property type="entry name" value="UPF0716 PROTEIN FXSA"/>
    <property type="match status" value="1"/>
</dbReference>
<feature type="region of interest" description="Disordered" evidence="1">
    <location>
        <begin position="122"/>
        <end position="151"/>
    </location>
</feature>
<keyword evidence="2" id="KW-0472">Membrane</keyword>
<keyword evidence="2" id="KW-0812">Transmembrane</keyword>
<feature type="compositionally biased region" description="Polar residues" evidence="1">
    <location>
        <begin position="122"/>
        <end position="136"/>
    </location>
</feature>
<reference evidence="3" key="1">
    <citation type="journal article" date="2014" name="Int. J. Syst. Evol. Microbiol.">
        <title>Complete genome sequence of Corynebacterium casei LMG S-19264T (=DSM 44701T), isolated from a smear-ripened cheese.</title>
        <authorList>
            <consortium name="US DOE Joint Genome Institute (JGI-PGF)"/>
            <person name="Walter F."/>
            <person name="Albersmeier A."/>
            <person name="Kalinowski J."/>
            <person name="Ruckert C."/>
        </authorList>
    </citation>
    <scope>NUCLEOTIDE SEQUENCE</scope>
    <source>
        <strain evidence="3">KCTC 12711</strain>
    </source>
</reference>
<dbReference type="PANTHER" id="PTHR35335:SF1">
    <property type="entry name" value="UPF0716 PROTEIN FXSA"/>
    <property type="match status" value="1"/>
</dbReference>